<sequence length="111" mass="12212">MVTSHGRLTAFGNQLIDVHRWLREEFAMLRDDVDASLAGGAGLRELRTHCLTFRSALNRHHHGADAPAFTAVAEQFPELRTILEVSGLNALEAPGWDRSPPAFLHGEAAED</sequence>
<dbReference type="Proteomes" id="UP000422572">
    <property type="component" value="Chromosome"/>
</dbReference>
<reference evidence="1 2" key="1">
    <citation type="submission" date="2018-12" db="EMBL/GenBank/DDBJ databases">
        <title>Complete genome sequence of Streptomyces ficellus NRRL8067, the producer of ficellomycin, feldamycin and nojirimycin.</title>
        <authorList>
            <person name="Zhang H."/>
            <person name="Yue R."/>
            <person name="Liu Y."/>
            <person name="Li M."/>
            <person name="Mu H."/>
            <person name="Zhang J."/>
        </authorList>
    </citation>
    <scope>NUCLEOTIDE SEQUENCE [LARGE SCALE GENOMIC DNA]</scope>
    <source>
        <strain evidence="1 2">NRRL 8067</strain>
    </source>
</reference>
<name>A0A6I6FDY6_9ACTN</name>
<organism evidence="1 2">
    <name type="scientific">Streptomyces ficellus</name>
    <dbReference type="NCBI Taxonomy" id="1977088"/>
    <lineage>
        <taxon>Bacteria</taxon>
        <taxon>Bacillati</taxon>
        <taxon>Actinomycetota</taxon>
        <taxon>Actinomycetes</taxon>
        <taxon>Kitasatosporales</taxon>
        <taxon>Streptomycetaceae</taxon>
        <taxon>Streptomyces</taxon>
    </lineage>
</organism>
<evidence type="ECO:0008006" key="3">
    <source>
        <dbReference type="Google" id="ProtNLM"/>
    </source>
</evidence>
<dbReference type="EMBL" id="CP034279">
    <property type="protein sequence ID" value="QGV81261.1"/>
    <property type="molecule type" value="Genomic_DNA"/>
</dbReference>
<gene>
    <name evidence="1" type="ORF">EIZ62_25700</name>
</gene>
<dbReference type="KEGG" id="sfic:EIZ62_25700"/>
<protein>
    <recommendedName>
        <fullName evidence="3">Hemerythrin domain-containing protein</fullName>
    </recommendedName>
</protein>
<dbReference type="AlphaFoldDB" id="A0A6I6FDY6"/>
<dbReference type="OrthoDB" id="8225825at2"/>
<dbReference type="Gene3D" id="1.20.120.520">
    <property type="entry name" value="nmb1532 protein domain like"/>
    <property type="match status" value="1"/>
</dbReference>
<evidence type="ECO:0000313" key="1">
    <source>
        <dbReference type="EMBL" id="QGV81261.1"/>
    </source>
</evidence>
<evidence type="ECO:0000313" key="2">
    <source>
        <dbReference type="Proteomes" id="UP000422572"/>
    </source>
</evidence>
<accession>A0A6I6FDY6</accession>
<proteinExistence type="predicted"/>
<keyword evidence="2" id="KW-1185">Reference proteome</keyword>